<dbReference type="Gene3D" id="3.40.50.720">
    <property type="entry name" value="NAD(P)-binding Rossmann-like Domain"/>
    <property type="match status" value="1"/>
</dbReference>
<protein>
    <recommendedName>
        <fullName evidence="5">Xanthine dehydrogenase</fullName>
    </recommendedName>
</protein>
<dbReference type="RefSeq" id="WP_069907684.1">
    <property type="nucleotide sequence ID" value="NZ_LAJE02000020.1"/>
</dbReference>
<dbReference type="EMBL" id="LAJE02000020">
    <property type="protein sequence ID" value="OEO33196.1"/>
    <property type="molecule type" value="Genomic_DNA"/>
</dbReference>
<dbReference type="PANTHER" id="PTHR30388">
    <property type="entry name" value="ALDEHYDE OXIDOREDUCTASE MOLYBDENUM COFACTOR ASSEMBLY PROTEIN"/>
    <property type="match status" value="1"/>
</dbReference>
<comment type="caution">
    <text evidence="3">The sequence shown here is derived from an EMBL/GenBank/DDBJ whole genome shotgun (WGS) entry which is preliminary data.</text>
</comment>
<evidence type="ECO:0000313" key="4">
    <source>
        <dbReference type="Proteomes" id="UP000095463"/>
    </source>
</evidence>
<feature type="domain" description="XdhC Rossmann" evidence="2">
    <location>
        <begin position="178"/>
        <end position="319"/>
    </location>
</feature>
<reference evidence="3 4" key="1">
    <citation type="journal article" date="2015" name="Genome Announc.">
        <title>Genome Assemblies of Three Soil-Associated Devosia species: D. insulae, D. limi, and D. soli.</title>
        <authorList>
            <person name="Hassan Y.I."/>
            <person name="Lepp D."/>
            <person name="Zhou T."/>
        </authorList>
    </citation>
    <scope>NUCLEOTIDE SEQUENCE [LARGE SCALE GENOMIC DNA]</scope>
    <source>
        <strain evidence="3 4">DS-56</strain>
    </source>
</reference>
<evidence type="ECO:0000259" key="2">
    <source>
        <dbReference type="Pfam" id="PF13478"/>
    </source>
</evidence>
<dbReference type="InterPro" id="IPR027051">
    <property type="entry name" value="XdhC_Rossmann_dom"/>
</dbReference>
<feature type="domain" description="XdhC- CoxI" evidence="1">
    <location>
        <begin position="33"/>
        <end position="99"/>
    </location>
</feature>
<dbReference type="InterPro" id="IPR052698">
    <property type="entry name" value="MoCofactor_Util/Proc"/>
</dbReference>
<dbReference type="AlphaFoldDB" id="A0A1E5XXA8"/>
<proteinExistence type="predicted"/>
<accession>A0A1E5XXA8</accession>
<evidence type="ECO:0000313" key="3">
    <source>
        <dbReference type="EMBL" id="OEO33196.1"/>
    </source>
</evidence>
<sequence>MLAKAELVDDLAPAAFAGMDRELAPFVFLARARALGIPGALVTLSAIDGGAPKALGTHMAVLADGRHLGHVSGGCVEPAIAAEFAPLIGTGKDQTFRFGRGSRFIDIRFPCGGGVDLMLHVEPRAELLAEAIARFERREAFAIAFDPAHSAATITDSPAPTGWHDGVFVRRYQPRTRLLLVGRGPEFEVMARVSAAAEFDLRLATPDESSAHALAALNVPIEILTTPTQVFELPIDPWTATVLLFHEHEWENAILARAAVADGFYVGALGSVKTHGLRRARLAAMGLPPKAIDRIHGPIGLIDRARDPGMLALSVLAQISATRAQLDRA</sequence>
<dbReference type="Pfam" id="PF02625">
    <property type="entry name" value="XdhC_CoxI"/>
    <property type="match status" value="1"/>
</dbReference>
<dbReference type="PANTHER" id="PTHR30388:SF4">
    <property type="entry name" value="MOLYBDENUM COFACTOR INSERTION CHAPERONE PAOD"/>
    <property type="match status" value="1"/>
</dbReference>
<gene>
    <name evidence="3" type="ORF">VW23_007835</name>
</gene>
<organism evidence="3 4">
    <name type="scientific">Devosia insulae DS-56</name>
    <dbReference type="NCBI Taxonomy" id="1116389"/>
    <lineage>
        <taxon>Bacteria</taxon>
        <taxon>Pseudomonadati</taxon>
        <taxon>Pseudomonadota</taxon>
        <taxon>Alphaproteobacteria</taxon>
        <taxon>Hyphomicrobiales</taxon>
        <taxon>Devosiaceae</taxon>
        <taxon>Devosia</taxon>
    </lineage>
</organism>
<dbReference type="Pfam" id="PF13478">
    <property type="entry name" value="XdhC_C"/>
    <property type="match status" value="1"/>
</dbReference>
<dbReference type="OrthoDB" id="9815497at2"/>
<evidence type="ECO:0008006" key="5">
    <source>
        <dbReference type="Google" id="ProtNLM"/>
    </source>
</evidence>
<dbReference type="InterPro" id="IPR003777">
    <property type="entry name" value="XdhC_CoxI"/>
</dbReference>
<evidence type="ECO:0000259" key="1">
    <source>
        <dbReference type="Pfam" id="PF02625"/>
    </source>
</evidence>
<name>A0A1E5XXA8_9HYPH</name>
<keyword evidence="4" id="KW-1185">Reference proteome</keyword>
<dbReference type="Proteomes" id="UP000095463">
    <property type="component" value="Unassembled WGS sequence"/>
</dbReference>